<comment type="catalytic activity">
    <reaction evidence="15 16">
        <text>DNA(n) + a 2'-deoxyribonucleoside 5'-triphosphate = DNA(n+1) + diphosphate</text>
        <dbReference type="Rhea" id="RHEA:22508"/>
        <dbReference type="Rhea" id="RHEA-COMP:17339"/>
        <dbReference type="Rhea" id="RHEA-COMP:17340"/>
        <dbReference type="ChEBI" id="CHEBI:33019"/>
        <dbReference type="ChEBI" id="CHEBI:61560"/>
        <dbReference type="ChEBI" id="CHEBI:173112"/>
        <dbReference type="EC" id="2.7.7.7"/>
    </reaction>
</comment>
<evidence type="ECO:0000256" key="12">
    <source>
        <dbReference type="ARBA" id="ARBA00023125"/>
    </source>
</evidence>
<evidence type="ECO:0000256" key="17">
    <source>
        <dbReference type="SAM" id="MobiDB-lite"/>
    </source>
</evidence>
<evidence type="ECO:0000256" key="5">
    <source>
        <dbReference type="ARBA" id="ARBA00022679"/>
    </source>
</evidence>
<dbReference type="GO" id="GO:0000287">
    <property type="term" value="F:magnesium ion binding"/>
    <property type="evidence" value="ECO:0007669"/>
    <property type="project" value="UniProtKB-UniRule"/>
</dbReference>
<dbReference type="EMBL" id="VKAC01000006">
    <property type="protein sequence ID" value="TXR55996.1"/>
    <property type="molecule type" value="Genomic_DNA"/>
</dbReference>
<keyword evidence="12 16" id="KW-0238">DNA-binding</keyword>
<dbReference type="AlphaFoldDB" id="A0A5C8ZGE4"/>
<dbReference type="GO" id="GO:0003887">
    <property type="term" value="F:DNA-directed DNA polymerase activity"/>
    <property type="evidence" value="ECO:0007669"/>
    <property type="project" value="UniProtKB-UniRule"/>
</dbReference>
<dbReference type="Proteomes" id="UP000321234">
    <property type="component" value="Unassembled WGS sequence"/>
</dbReference>
<dbReference type="GO" id="GO:0042276">
    <property type="term" value="P:error-prone translesion synthesis"/>
    <property type="evidence" value="ECO:0007669"/>
    <property type="project" value="TreeGrafter"/>
</dbReference>
<comment type="subunit">
    <text evidence="16">Monomer.</text>
</comment>
<reference evidence="19 20" key="1">
    <citation type="submission" date="2019-07" db="EMBL/GenBank/DDBJ databases">
        <title>Quadrisphaera sp. strain DD2A genome sequencing and assembly.</title>
        <authorList>
            <person name="Kim I."/>
        </authorList>
    </citation>
    <scope>NUCLEOTIDE SEQUENCE [LARGE SCALE GENOMIC DNA]</scope>
    <source>
        <strain evidence="19 20">DD2A</strain>
    </source>
</reference>
<feature type="site" description="Substrate discrimination" evidence="16">
    <location>
        <position position="13"/>
    </location>
</feature>
<comment type="function">
    <text evidence="14 16">Poorly processive, error-prone DNA polymerase involved in untargeted mutagenesis. Copies undamaged DNA at stalled replication forks, which arise in vivo from mismatched or misaligned primer ends. These misaligned primers can be extended by PolIV. Exhibits no 3'-5' exonuclease (proofreading) activity. May be involved in translesional synthesis, in conjunction with the beta clamp from PolIII.</text>
</comment>
<keyword evidence="11 16" id="KW-0239">DNA-directed DNA polymerase</keyword>
<dbReference type="InterPro" id="IPR050116">
    <property type="entry name" value="DNA_polymerase-Y"/>
</dbReference>
<keyword evidence="8 16" id="KW-0479">Metal-binding</keyword>
<protein>
    <recommendedName>
        <fullName evidence="16">DNA polymerase IV</fullName>
        <shortName evidence="16">Pol IV</shortName>
        <ecNumber evidence="16">2.7.7.7</ecNumber>
    </recommendedName>
</protein>
<evidence type="ECO:0000313" key="20">
    <source>
        <dbReference type="Proteomes" id="UP000321234"/>
    </source>
</evidence>
<evidence type="ECO:0000256" key="7">
    <source>
        <dbReference type="ARBA" id="ARBA00022705"/>
    </source>
</evidence>
<evidence type="ECO:0000313" key="19">
    <source>
        <dbReference type="EMBL" id="TXR55996.1"/>
    </source>
</evidence>
<comment type="similarity">
    <text evidence="2 16">Belongs to the DNA polymerase type-Y family.</text>
</comment>
<dbReference type="InterPro" id="IPR036775">
    <property type="entry name" value="DNA_pol_Y-fam_lit_finger_sf"/>
</dbReference>
<dbReference type="RefSeq" id="WP_147926428.1">
    <property type="nucleotide sequence ID" value="NZ_VKAC01000006.1"/>
</dbReference>
<evidence type="ECO:0000256" key="15">
    <source>
        <dbReference type="ARBA" id="ARBA00049244"/>
    </source>
</evidence>
<keyword evidence="10 16" id="KW-0460">Magnesium</keyword>
<dbReference type="NCBIfam" id="NF002882">
    <property type="entry name" value="PRK03348.1"/>
    <property type="match status" value="1"/>
</dbReference>
<accession>A0A5C8ZGE4</accession>
<proteinExistence type="inferred from homology"/>
<feature type="binding site" evidence="16">
    <location>
        <position position="8"/>
    </location>
    <ligand>
        <name>Mg(2+)</name>
        <dbReference type="ChEBI" id="CHEBI:18420"/>
    </ligand>
</feature>
<keyword evidence="7 16" id="KW-0235">DNA replication</keyword>
<feature type="compositionally biased region" description="Low complexity" evidence="17">
    <location>
        <begin position="374"/>
        <end position="385"/>
    </location>
</feature>
<evidence type="ECO:0000256" key="10">
    <source>
        <dbReference type="ARBA" id="ARBA00022842"/>
    </source>
</evidence>
<evidence type="ECO:0000256" key="8">
    <source>
        <dbReference type="ARBA" id="ARBA00022723"/>
    </source>
</evidence>
<dbReference type="PROSITE" id="PS50173">
    <property type="entry name" value="UMUC"/>
    <property type="match status" value="1"/>
</dbReference>
<dbReference type="GO" id="GO:0006281">
    <property type="term" value="P:DNA repair"/>
    <property type="evidence" value="ECO:0007669"/>
    <property type="project" value="UniProtKB-UniRule"/>
</dbReference>
<evidence type="ECO:0000256" key="6">
    <source>
        <dbReference type="ARBA" id="ARBA00022695"/>
    </source>
</evidence>
<dbReference type="EC" id="2.7.7.7" evidence="16"/>
<evidence type="ECO:0000256" key="11">
    <source>
        <dbReference type="ARBA" id="ARBA00022932"/>
    </source>
</evidence>
<dbReference type="GO" id="GO:0003684">
    <property type="term" value="F:damaged DNA binding"/>
    <property type="evidence" value="ECO:0007669"/>
    <property type="project" value="InterPro"/>
</dbReference>
<dbReference type="InterPro" id="IPR017961">
    <property type="entry name" value="DNA_pol_Y-fam_little_finger"/>
</dbReference>
<keyword evidence="9 16" id="KW-0227">DNA damage</keyword>
<evidence type="ECO:0000256" key="16">
    <source>
        <dbReference type="HAMAP-Rule" id="MF_01113"/>
    </source>
</evidence>
<evidence type="ECO:0000256" key="9">
    <source>
        <dbReference type="ARBA" id="ARBA00022763"/>
    </source>
</evidence>
<dbReference type="Gene3D" id="3.30.70.270">
    <property type="match status" value="1"/>
</dbReference>
<dbReference type="Pfam" id="PF11799">
    <property type="entry name" value="IMS_C"/>
    <property type="match status" value="1"/>
</dbReference>
<dbReference type="CDD" id="cd03586">
    <property type="entry name" value="PolY_Pol_IV_kappa"/>
    <property type="match status" value="1"/>
</dbReference>
<dbReference type="Gene3D" id="3.40.1170.60">
    <property type="match status" value="1"/>
</dbReference>
<dbReference type="InterPro" id="IPR043128">
    <property type="entry name" value="Rev_trsase/Diguanyl_cyclase"/>
</dbReference>
<comment type="caution">
    <text evidence="19">The sequence shown here is derived from an EMBL/GenBank/DDBJ whole genome shotgun (WGS) entry which is preliminary data.</text>
</comment>
<feature type="domain" description="UmuC" evidence="18">
    <location>
        <begin position="4"/>
        <end position="189"/>
    </location>
</feature>
<gene>
    <name evidence="16" type="primary">dinB</name>
    <name evidence="19" type="ORF">FMM08_11065</name>
</gene>
<dbReference type="GO" id="GO:0005829">
    <property type="term" value="C:cytosol"/>
    <property type="evidence" value="ECO:0007669"/>
    <property type="project" value="TreeGrafter"/>
</dbReference>
<dbReference type="InterPro" id="IPR022880">
    <property type="entry name" value="DNApol_IV"/>
</dbReference>
<dbReference type="HAMAP" id="MF_01113">
    <property type="entry name" value="DNApol_IV"/>
    <property type="match status" value="1"/>
</dbReference>
<evidence type="ECO:0000256" key="4">
    <source>
        <dbReference type="ARBA" id="ARBA00022490"/>
    </source>
</evidence>
<dbReference type="Gene3D" id="3.30.1490.100">
    <property type="entry name" value="DNA polymerase, Y-family, little finger domain"/>
    <property type="match status" value="1"/>
</dbReference>
<sequence length="475" mass="48124">MRTVLHVDLDAFYAAVEQRDKPSLRGKPVVVGGTAWRGVVATASYEARAFGVGSAMPTAAARRACPWAAYLSPRFGAYRAASARVMELLADLAGPPGLLEPLSLDEAYVDLSGSSSGPEDEAVLAAAVAFRERVREQVGLTASVGIGTSKLVAKVASDLRKPDALLVVPAGAERSVLAPLGVRALPGVGPATEARLAALGVSTVGQLAGTDERELVSVLGRAAGTALHAAALGVDPRPVVPEREAKSVSAEETFPTDVVDRAVLAGELRRMAGRVAERLLASGVRGRTVTVKARRYDFTALARSATAPGGAGVATAEEIAAAAAPLLAAIDATGGLRLLGVGVSGLVGALDALEDPVQGDLLADLLPDPPEPSPLEALPAASSPQEGGGEQDEDAGAGGVPAAPDVPPAAVSVPAPVVWRPGQDVVHVEHGAGWVQGSGVGRVTVRFEGPRTGVGRVRTFAVDDADLAAAGPPVW</sequence>
<keyword evidence="5 16" id="KW-0808">Transferase</keyword>
<dbReference type="PANTHER" id="PTHR11076:SF33">
    <property type="entry name" value="DNA POLYMERASE KAPPA"/>
    <property type="match status" value="1"/>
</dbReference>
<dbReference type="SUPFAM" id="SSF100879">
    <property type="entry name" value="Lesion bypass DNA polymerase (Y-family), little finger domain"/>
    <property type="match status" value="1"/>
</dbReference>
<dbReference type="InterPro" id="IPR053848">
    <property type="entry name" value="IMS_HHH_1"/>
</dbReference>
<keyword evidence="3 16" id="KW-0515">Mutator protein</keyword>
<name>A0A5C8ZGE4_9ACTN</name>
<evidence type="ECO:0000256" key="1">
    <source>
        <dbReference type="ARBA" id="ARBA00004496"/>
    </source>
</evidence>
<dbReference type="InterPro" id="IPR001126">
    <property type="entry name" value="UmuC"/>
</dbReference>
<evidence type="ECO:0000259" key="18">
    <source>
        <dbReference type="PROSITE" id="PS50173"/>
    </source>
</evidence>
<keyword evidence="6 16" id="KW-0548">Nucleotidyltransferase</keyword>
<keyword evidence="4 16" id="KW-0963">Cytoplasm</keyword>
<dbReference type="Pfam" id="PF00817">
    <property type="entry name" value="IMS"/>
    <property type="match status" value="1"/>
</dbReference>
<feature type="region of interest" description="Disordered" evidence="17">
    <location>
        <begin position="361"/>
        <end position="408"/>
    </location>
</feature>
<feature type="active site" evidence="16">
    <location>
        <position position="106"/>
    </location>
</feature>
<dbReference type="NCBIfam" id="NF002677">
    <property type="entry name" value="PRK02406.1"/>
    <property type="match status" value="1"/>
</dbReference>
<evidence type="ECO:0000256" key="3">
    <source>
        <dbReference type="ARBA" id="ARBA00022457"/>
    </source>
</evidence>
<dbReference type="Gene3D" id="1.10.150.20">
    <property type="entry name" value="5' to 3' exonuclease, C-terminal subdomain"/>
    <property type="match status" value="1"/>
</dbReference>
<feature type="binding site" evidence="16">
    <location>
        <position position="105"/>
    </location>
    <ligand>
        <name>Mg(2+)</name>
        <dbReference type="ChEBI" id="CHEBI:18420"/>
    </ligand>
</feature>
<evidence type="ECO:0000256" key="14">
    <source>
        <dbReference type="ARBA" id="ARBA00025589"/>
    </source>
</evidence>
<keyword evidence="13 16" id="KW-0234">DNA repair</keyword>
<dbReference type="GO" id="GO:0006261">
    <property type="term" value="P:DNA-templated DNA replication"/>
    <property type="evidence" value="ECO:0007669"/>
    <property type="project" value="UniProtKB-UniRule"/>
</dbReference>
<dbReference type="InterPro" id="IPR043502">
    <property type="entry name" value="DNA/RNA_pol_sf"/>
</dbReference>
<comment type="subcellular location">
    <subcellularLocation>
        <location evidence="1 16">Cytoplasm</location>
    </subcellularLocation>
</comment>
<evidence type="ECO:0000256" key="2">
    <source>
        <dbReference type="ARBA" id="ARBA00010945"/>
    </source>
</evidence>
<evidence type="ECO:0000256" key="13">
    <source>
        <dbReference type="ARBA" id="ARBA00023204"/>
    </source>
</evidence>
<dbReference type="SUPFAM" id="SSF56672">
    <property type="entry name" value="DNA/RNA polymerases"/>
    <property type="match status" value="1"/>
</dbReference>
<comment type="cofactor">
    <cofactor evidence="16">
        <name>Mg(2+)</name>
        <dbReference type="ChEBI" id="CHEBI:18420"/>
    </cofactor>
    <text evidence="16">Binds 2 magnesium ions per subunit.</text>
</comment>
<dbReference type="Pfam" id="PF21999">
    <property type="entry name" value="IMS_HHH_1"/>
    <property type="match status" value="1"/>
</dbReference>
<dbReference type="OrthoDB" id="9808813at2"/>
<keyword evidence="20" id="KW-1185">Reference proteome</keyword>
<dbReference type="GO" id="GO:0009432">
    <property type="term" value="P:SOS response"/>
    <property type="evidence" value="ECO:0007669"/>
    <property type="project" value="TreeGrafter"/>
</dbReference>
<dbReference type="PANTHER" id="PTHR11076">
    <property type="entry name" value="DNA REPAIR POLYMERASE UMUC / TRANSFERASE FAMILY MEMBER"/>
    <property type="match status" value="1"/>
</dbReference>
<organism evidence="19 20">
    <name type="scientific">Quadrisphaera setariae</name>
    <dbReference type="NCBI Taxonomy" id="2593304"/>
    <lineage>
        <taxon>Bacteria</taxon>
        <taxon>Bacillati</taxon>
        <taxon>Actinomycetota</taxon>
        <taxon>Actinomycetes</taxon>
        <taxon>Kineosporiales</taxon>
        <taxon>Kineosporiaceae</taxon>
        <taxon>Quadrisphaera</taxon>
    </lineage>
</organism>